<evidence type="ECO:0000313" key="6">
    <source>
        <dbReference type="Proteomes" id="UP000460435"/>
    </source>
</evidence>
<keyword evidence="1" id="KW-0805">Transcription regulation</keyword>
<name>A0A7K3M5A6_9ACTN</name>
<evidence type="ECO:0000259" key="4">
    <source>
        <dbReference type="PROSITE" id="PS50949"/>
    </source>
</evidence>
<dbReference type="Proteomes" id="UP000460435">
    <property type="component" value="Unassembled WGS sequence"/>
</dbReference>
<dbReference type="PROSITE" id="PS50949">
    <property type="entry name" value="HTH_GNTR"/>
    <property type="match status" value="1"/>
</dbReference>
<dbReference type="Pfam" id="PF00392">
    <property type="entry name" value="GntR"/>
    <property type="match status" value="1"/>
</dbReference>
<dbReference type="PANTHER" id="PTHR43537">
    <property type="entry name" value="TRANSCRIPTIONAL REGULATOR, GNTR FAMILY"/>
    <property type="match status" value="1"/>
</dbReference>
<accession>A0A7K3M5A6</accession>
<dbReference type="PANTHER" id="PTHR43537:SF24">
    <property type="entry name" value="GLUCONATE OPERON TRANSCRIPTIONAL REPRESSOR"/>
    <property type="match status" value="1"/>
</dbReference>
<dbReference type="CDD" id="cd07377">
    <property type="entry name" value="WHTH_GntR"/>
    <property type="match status" value="1"/>
</dbReference>
<gene>
    <name evidence="5" type="ORF">F7O44_15630</name>
</gene>
<sequence length="249" mass="27231">MTSSSETATDRTGSADDALFRPVRAGNAFEETVERLLQTVRLGVVAPGDRLPTERELAAKFNVSRVTLREAIRALQQAGYVESRRGRYGGTFVAESLPRPDRRSLKRLAQQMGSGLDDALTLRDVLETGAAEAAAKRDLSRHEREYLHRRLEATATSNLENYRRLDSRLHLAIAEATGSASLTSAVADVRMRMNELLDAIPLLSRNIEHSNQQHAAIITAILDGDAEAARQAMAEHVSGTASLLRGFLA</sequence>
<dbReference type="InterPro" id="IPR008920">
    <property type="entry name" value="TF_FadR/GntR_C"/>
</dbReference>
<dbReference type="Gene3D" id="1.10.10.10">
    <property type="entry name" value="Winged helix-like DNA-binding domain superfamily/Winged helix DNA-binding domain"/>
    <property type="match status" value="1"/>
</dbReference>
<dbReference type="SMART" id="SM00895">
    <property type="entry name" value="FCD"/>
    <property type="match status" value="1"/>
</dbReference>
<dbReference type="InterPro" id="IPR011711">
    <property type="entry name" value="GntR_C"/>
</dbReference>
<dbReference type="EMBL" id="WLZY01000005">
    <property type="protein sequence ID" value="NDL58499.1"/>
    <property type="molecule type" value="Genomic_DNA"/>
</dbReference>
<evidence type="ECO:0000313" key="5">
    <source>
        <dbReference type="EMBL" id="NDL58499.1"/>
    </source>
</evidence>
<feature type="domain" description="HTH gntR-type" evidence="4">
    <location>
        <begin position="26"/>
        <end position="96"/>
    </location>
</feature>
<dbReference type="GO" id="GO:0003700">
    <property type="term" value="F:DNA-binding transcription factor activity"/>
    <property type="evidence" value="ECO:0007669"/>
    <property type="project" value="InterPro"/>
</dbReference>
<keyword evidence="2" id="KW-0238">DNA-binding</keyword>
<dbReference type="InterPro" id="IPR036388">
    <property type="entry name" value="WH-like_DNA-bd_sf"/>
</dbReference>
<dbReference type="InterPro" id="IPR000524">
    <property type="entry name" value="Tscrpt_reg_HTH_GntR"/>
</dbReference>
<dbReference type="SMART" id="SM00345">
    <property type="entry name" value="HTH_GNTR"/>
    <property type="match status" value="1"/>
</dbReference>
<evidence type="ECO:0000256" key="2">
    <source>
        <dbReference type="ARBA" id="ARBA00023125"/>
    </source>
</evidence>
<dbReference type="InterPro" id="IPR036390">
    <property type="entry name" value="WH_DNA-bd_sf"/>
</dbReference>
<dbReference type="PRINTS" id="PR00035">
    <property type="entry name" value="HTHGNTR"/>
</dbReference>
<dbReference type="SUPFAM" id="SSF48008">
    <property type="entry name" value="GntR ligand-binding domain-like"/>
    <property type="match status" value="1"/>
</dbReference>
<dbReference type="AlphaFoldDB" id="A0A7K3M5A6"/>
<dbReference type="RefSeq" id="WP_162451201.1">
    <property type="nucleotide sequence ID" value="NZ_WLZY01000005.1"/>
</dbReference>
<protein>
    <submittedName>
        <fullName evidence="5">GntR family transcriptional regulator</fullName>
    </submittedName>
</protein>
<comment type="caution">
    <text evidence="5">The sequence shown here is derived from an EMBL/GenBank/DDBJ whole genome shotgun (WGS) entry which is preliminary data.</text>
</comment>
<keyword evidence="3" id="KW-0804">Transcription</keyword>
<reference evidence="5 6" key="1">
    <citation type="submission" date="2019-11" db="EMBL/GenBank/DDBJ databases">
        <authorList>
            <person name="Li X.-J."/>
            <person name="Feng X.-M."/>
        </authorList>
    </citation>
    <scope>NUCLEOTIDE SEQUENCE [LARGE SCALE GENOMIC DNA]</scope>
    <source>
        <strain evidence="5 6">XMNu-373</strain>
    </source>
</reference>
<organism evidence="5 6">
    <name type="scientific">Phytoactinopolyspora mesophila</name>
    <dbReference type="NCBI Taxonomy" id="2650750"/>
    <lineage>
        <taxon>Bacteria</taxon>
        <taxon>Bacillati</taxon>
        <taxon>Actinomycetota</taxon>
        <taxon>Actinomycetes</taxon>
        <taxon>Jiangellales</taxon>
        <taxon>Jiangellaceae</taxon>
        <taxon>Phytoactinopolyspora</taxon>
    </lineage>
</organism>
<dbReference type="GO" id="GO:0003677">
    <property type="term" value="F:DNA binding"/>
    <property type="evidence" value="ECO:0007669"/>
    <property type="project" value="UniProtKB-KW"/>
</dbReference>
<dbReference type="Gene3D" id="1.20.120.530">
    <property type="entry name" value="GntR ligand-binding domain-like"/>
    <property type="match status" value="1"/>
</dbReference>
<evidence type="ECO:0000256" key="1">
    <source>
        <dbReference type="ARBA" id="ARBA00023015"/>
    </source>
</evidence>
<evidence type="ECO:0000256" key="3">
    <source>
        <dbReference type="ARBA" id="ARBA00023163"/>
    </source>
</evidence>
<keyword evidence="6" id="KW-1185">Reference proteome</keyword>
<dbReference type="SUPFAM" id="SSF46785">
    <property type="entry name" value="Winged helix' DNA-binding domain"/>
    <property type="match status" value="1"/>
</dbReference>
<dbReference type="Pfam" id="PF07729">
    <property type="entry name" value="FCD"/>
    <property type="match status" value="1"/>
</dbReference>
<proteinExistence type="predicted"/>